<name>A0A1V9XIC3_9ACAR</name>
<dbReference type="InterPro" id="IPR009288">
    <property type="entry name" value="AIG2-like_dom"/>
</dbReference>
<dbReference type="PANTHER" id="PTHR12510">
    <property type="entry name" value="TROPONIN C-AKIN-1 PROTEIN"/>
    <property type="match status" value="1"/>
</dbReference>
<reference evidence="5 6" key="1">
    <citation type="journal article" date="2017" name="Gigascience">
        <title>Draft genome of the honey bee ectoparasitic mite, Tropilaelaps mercedesae, is shaped by the parasitic life history.</title>
        <authorList>
            <person name="Dong X."/>
            <person name="Armstrong S.D."/>
            <person name="Xia D."/>
            <person name="Makepeace B.L."/>
            <person name="Darby A.C."/>
            <person name="Kadowaki T."/>
        </authorList>
    </citation>
    <scope>NUCLEOTIDE SEQUENCE [LARGE SCALE GENOMIC DNA]</scope>
    <source>
        <strain evidence="5">Wuxi-XJTLU</strain>
    </source>
</reference>
<dbReference type="EMBL" id="MNPL01010159">
    <property type="protein sequence ID" value="OQR73300.1"/>
    <property type="molecule type" value="Genomic_DNA"/>
</dbReference>
<dbReference type="GO" id="GO:0005829">
    <property type="term" value="C:cytosol"/>
    <property type="evidence" value="ECO:0007669"/>
    <property type="project" value="TreeGrafter"/>
</dbReference>
<dbReference type="AlphaFoldDB" id="A0A1V9XIC3"/>
<dbReference type="CDD" id="cd06661">
    <property type="entry name" value="GGCT_like"/>
    <property type="match status" value="1"/>
</dbReference>
<evidence type="ECO:0000259" key="4">
    <source>
        <dbReference type="Pfam" id="PF06094"/>
    </source>
</evidence>
<dbReference type="STRING" id="418985.A0A1V9XIC3"/>
<keyword evidence="6" id="KW-1185">Reference proteome</keyword>
<dbReference type="OrthoDB" id="113620at2759"/>
<evidence type="ECO:0000313" key="5">
    <source>
        <dbReference type="EMBL" id="OQR73300.1"/>
    </source>
</evidence>
<dbReference type="PANTHER" id="PTHR12510:SF4">
    <property type="entry name" value="GAMMA-GLUTAMYLAMINECYCLOTRANSFERASE"/>
    <property type="match status" value="1"/>
</dbReference>
<dbReference type="Pfam" id="PF06094">
    <property type="entry name" value="GGACT"/>
    <property type="match status" value="1"/>
</dbReference>
<dbReference type="GO" id="GO:0061929">
    <property type="term" value="F:gamma-glutamylaminecyclotransferase activity"/>
    <property type="evidence" value="ECO:0007669"/>
    <property type="project" value="InterPro"/>
</dbReference>
<comment type="similarity">
    <text evidence="1 3">Belongs to the gamma-glutamylcyclotransferase family.</text>
</comment>
<keyword evidence="5" id="KW-0808">Transferase</keyword>
<accession>A0A1V9XIC3</accession>
<dbReference type="GO" id="GO:0016740">
    <property type="term" value="F:transferase activity"/>
    <property type="evidence" value="ECO:0007669"/>
    <property type="project" value="UniProtKB-KW"/>
</dbReference>
<evidence type="ECO:0000313" key="6">
    <source>
        <dbReference type="Proteomes" id="UP000192247"/>
    </source>
</evidence>
<dbReference type="InterPro" id="IPR036568">
    <property type="entry name" value="GGCT-like_sf"/>
</dbReference>
<protein>
    <recommendedName>
        <fullName evidence="3">Gamma-glutamylcyclotransferase family protein</fullName>
    </recommendedName>
</protein>
<dbReference type="InterPro" id="IPR039126">
    <property type="entry name" value="GGACT"/>
</dbReference>
<organism evidence="5 6">
    <name type="scientific">Tropilaelaps mercedesae</name>
    <dbReference type="NCBI Taxonomy" id="418985"/>
    <lineage>
        <taxon>Eukaryota</taxon>
        <taxon>Metazoa</taxon>
        <taxon>Ecdysozoa</taxon>
        <taxon>Arthropoda</taxon>
        <taxon>Chelicerata</taxon>
        <taxon>Arachnida</taxon>
        <taxon>Acari</taxon>
        <taxon>Parasitiformes</taxon>
        <taxon>Mesostigmata</taxon>
        <taxon>Gamasina</taxon>
        <taxon>Dermanyssoidea</taxon>
        <taxon>Laelapidae</taxon>
        <taxon>Tropilaelaps</taxon>
    </lineage>
</organism>
<dbReference type="FunCoup" id="A0A1V9XIC3">
    <property type="interactions" value="154"/>
</dbReference>
<proteinExistence type="inferred from homology"/>
<sequence>MLVKALRQAAMSHRVFVYGTLKTGEPNHHVITNRENGVAQLLGAGRTVRVFPLLIASTFNIPYLLYKPGTGHRVRGEVYGVDDQMLKLLDDFENHPTYYKRQAEDIELDDGSTLSAWAYFLVDFKEELLQKPLLENYSSSGAHGLVYTSRYLRDRKDPKHEHYLQVKELMR</sequence>
<evidence type="ECO:0000256" key="1">
    <source>
        <dbReference type="ARBA" id="ARBA00008861"/>
    </source>
</evidence>
<dbReference type="Gene3D" id="3.10.490.10">
    <property type="entry name" value="Gamma-glutamyl cyclotransferase-like"/>
    <property type="match status" value="1"/>
</dbReference>
<evidence type="ECO:0000256" key="3">
    <source>
        <dbReference type="RuleBase" id="RU367036"/>
    </source>
</evidence>
<comment type="caution">
    <text evidence="5">The sequence shown here is derived from an EMBL/GenBank/DDBJ whole genome shotgun (WGS) entry which is preliminary data.</text>
</comment>
<dbReference type="SUPFAM" id="SSF110857">
    <property type="entry name" value="Gamma-glutamyl cyclotransferase-like"/>
    <property type="match status" value="1"/>
</dbReference>
<dbReference type="InterPro" id="IPR013024">
    <property type="entry name" value="GGCT-like"/>
</dbReference>
<feature type="domain" description="Gamma-glutamylcyclotransferase AIG2-like" evidence="4">
    <location>
        <begin position="15"/>
        <end position="131"/>
    </location>
</feature>
<dbReference type="InParanoid" id="A0A1V9XIC3"/>
<gene>
    <name evidence="5" type="ORF">BIW11_01166</name>
</gene>
<dbReference type="Proteomes" id="UP000192247">
    <property type="component" value="Unassembled WGS sequence"/>
</dbReference>
<feature type="active site" description="Proton acceptor" evidence="2">
    <location>
        <position position="93"/>
    </location>
</feature>
<evidence type="ECO:0000256" key="2">
    <source>
        <dbReference type="PIRSR" id="PIRSR639126-1"/>
    </source>
</evidence>